<reference evidence="2 4" key="1">
    <citation type="submission" date="2020-10" db="EMBL/GenBank/DDBJ databases">
        <title>Connecting structure to function with the recovery of over 1000 high-quality activated sludge metagenome-assembled genomes encoding full-length rRNA genes using long-read sequencing.</title>
        <authorList>
            <person name="Singleton C.M."/>
            <person name="Petriglieri F."/>
            <person name="Kristensen J.M."/>
            <person name="Kirkegaard R.H."/>
            <person name="Michaelsen T.Y."/>
            <person name="Andersen M.H."/>
            <person name="Karst S.M."/>
            <person name="Dueholm M.S."/>
            <person name="Nielsen P.H."/>
            <person name="Albertsen M."/>
        </authorList>
    </citation>
    <scope>NUCLEOTIDE SEQUENCE [LARGE SCALE GENOMIC DNA]</scope>
    <source>
        <strain evidence="2">Fred_18-Q3-R57-64_BAT3C.720</strain>
    </source>
</reference>
<feature type="compositionally biased region" description="Polar residues" evidence="1">
    <location>
        <begin position="34"/>
        <end position="50"/>
    </location>
</feature>
<evidence type="ECO:0000313" key="4">
    <source>
        <dbReference type="Proteomes" id="UP000706151"/>
    </source>
</evidence>
<dbReference type="AlphaFoldDB" id="A0A935T5A9"/>
<gene>
    <name evidence="2" type="ORF">IPK02_00340</name>
    <name evidence="3" type="ORF">IPK02_11520</name>
</gene>
<dbReference type="EMBL" id="JADJOT010000001">
    <property type="protein sequence ID" value="MBK7952536.1"/>
    <property type="molecule type" value="Genomic_DNA"/>
</dbReference>
<organism evidence="2 4">
    <name type="scientific">Candidatus Accumulibacter affinis</name>
    <dbReference type="NCBI Taxonomy" id="2954384"/>
    <lineage>
        <taxon>Bacteria</taxon>
        <taxon>Pseudomonadati</taxon>
        <taxon>Pseudomonadota</taxon>
        <taxon>Betaproteobacteria</taxon>
        <taxon>Candidatus Accumulibacter</taxon>
    </lineage>
</organism>
<evidence type="ECO:0000313" key="2">
    <source>
        <dbReference type="EMBL" id="MBK7952536.1"/>
    </source>
</evidence>
<name>A0A935T5A9_9PROT</name>
<sequence length="125" mass="13702">MRYTRRSSGPYLLLILPDRSRSLIPAEWTDWGGTDQTPVKTPDSNGTRLASLSDLLRTRTLVDALLRRPSPSEENHHATEPAVPGEPTARPKGLGGPRRGASRRHCRQAGATDRQDRNGKGGTQP</sequence>
<feature type="compositionally biased region" description="Basic and acidic residues" evidence="1">
    <location>
        <begin position="70"/>
        <end position="79"/>
    </location>
</feature>
<dbReference type="EMBL" id="JADJOT010000009">
    <property type="protein sequence ID" value="MBK7954525.1"/>
    <property type="molecule type" value="Genomic_DNA"/>
</dbReference>
<comment type="caution">
    <text evidence="2">The sequence shown here is derived from an EMBL/GenBank/DDBJ whole genome shotgun (WGS) entry which is preliminary data.</text>
</comment>
<evidence type="ECO:0000256" key="1">
    <source>
        <dbReference type="SAM" id="MobiDB-lite"/>
    </source>
</evidence>
<proteinExistence type="predicted"/>
<feature type="region of interest" description="Disordered" evidence="1">
    <location>
        <begin position="66"/>
        <end position="125"/>
    </location>
</feature>
<feature type="region of interest" description="Disordered" evidence="1">
    <location>
        <begin position="28"/>
        <end position="52"/>
    </location>
</feature>
<evidence type="ECO:0000313" key="3">
    <source>
        <dbReference type="EMBL" id="MBK7954525.1"/>
    </source>
</evidence>
<accession>A0A935T5A9</accession>
<dbReference type="Proteomes" id="UP000706151">
    <property type="component" value="Unassembled WGS sequence"/>
</dbReference>
<protein>
    <submittedName>
        <fullName evidence="2">Uncharacterized protein</fullName>
    </submittedName>
</protein>